<dbReference type="EMBL" id="FMXR01000004">
    <property type="protein sequence ID" value="SDB01688.1"/>
    <property type="molecule type" value="Genomic_DNA"/>
</dbReference>
<keyword evidence="4 5" id="KW-0472">Membrane</keyword>
<dbReference type="GO" id="GO:0005886">
    <property type="term" value="C:plasma membrane"/>
    <property type="evidence" value="ECO:0007669"/>
    <property type="project" value="TreeGrafter"/>
</dbReference>
<dbReference type="Proteomes" id="UP000199228">
    <property type="component" value="Unassembled WGS sequence"/>
</dbReference>
<organism evidence="7 8">
    <name type="scientific">Eubacterium oxidoreducens</name>
    <dbReference type="NCBI Taxonomy" id="1732"/>
    <lineage>
        <taxon>Bacteria</taxon>
        <taxon>Bacillati</taxon>
        <taxon>Bacillota</taxon>
        <taxon>Clostridia</taxon>
        <taxon>Eubacteriales</taxon>
        <taxon>Eubacteriaceae</taxon>
        <taxon>Eubacterium</taxon>
    </lineage>
</organism>
<dbReference type="OrthoDB" id="5054at2"/>
<dbReference type="AlphaFoldDB" id="A0A1G5ZZP4"/>
<reference evidence="7 8" key="1">
    <citation type="submission" date="2016-10" db="EMBL/GenBank/DDBJ databases">
        <authorList>
            <person name="de Groot N.N."/>
        </authorList>
    </citation>
    <scope>NUCLEOTIDE SEQUENCE [LARGE SCALE GENOMIC DNA]</scope>
    <source>
        <strain evidence="7 8">DSM 3217</strain>
    </source>
</reference>
<name>A0A1G5ZZP4_EUBOX</name>
<protein>
    <submittedName>
        <fullName evidence="7">Membrane protein implicated in regulation of membrane protease activity</fullName>
    </submittedName>
</protein>
<evidence type="ECO:0000259" key="6">
    <source>
        <dbReference type="Pfam" id="PF01957"/>
    </source>
</evidence>
<evidence type="ECO:0000256" key="1">
    <source>
        <dbReference type="ARBA" id="ARBA00004141"/>
    </source>
</evidence>
<accession>A0A1G5ZZP4</accession>
<evidence type="ECO:0000313" key="7">
    <source>
        <dbReference type="EMBL" id="SDB01688.1"/>
    </source>
</evidence>
<evidence type="ECO:0000256" key="5">
    <source>
        <dbReference type="SAM" id="Phobius"/>
    </source>
</evidence>
<dbReference type="Gene3D" id="2.40.50.140">
    <property type="entry name" value="Nucleic acid-binding proteins"/>
    <property type="match status" value="1"/>
</dbReference>
<evidence type="ECO:0000256" key="2">
    <source>
        <dbReference type="ARBA" id="ARBA00022692"/>
    </source>
</evidence>
<evidence type="ECO:0000256" key="4">
    <source>
        <dbReference type="ARBA" id="ARBA00023136"/>
    </source>
</evidence>
<dbReference type="PANTHER" id="PTHR33507:SF3">
    <property type="entry name" value="INNER MEMBRANE PROTEIN YBBJ"/>
    <property type="match status" value="1"/>
</dbReference>
<sequence length="145" mass="15862">MEPLLIVWLVIIVACVVIELATVGLTTIWFACGAGVAMIIYGCKLAFGWQLAGFVIVSLIMLFFTRPFALKYINRKTFKSNVEGAIGKSVMITETVDAQKGTGKGTLDGMEWTVRSKDAKVTYEPGEEVQVAQVSGVKLIVEKRK</sequence>
<dbReference type="RefSeq" id="WP_090170717.1">
    <property type="nucleotide sequence ID" value="NZ_FMXR01000004.1"/>
</dbReference>
<dbReference type="InterPro" id="IPR052165">
    <property type="entry name" value="Membrane_assoc_protease"/>
</dbReference>
<feature type="transmembrane region" description="Helical" evidence="5">
    <location>
        <begin position="7"/>
        <end position="40"/>
    </location>
</feature>
<proteinExistence type="predicted"/>
<dbReference type="STRING" id="1732.SAMN02910417_00040"/>
<dbReference type="GO" id="GO:0008233">
    <property type="term" value="F:peptidase activity"/>
    <property type="evidence" value="ECO:0007669"/>
    <property type="project" value="UniProtKB-KW"/>
</dbReference>
<keyword evidence="7" id="KW-0645">Protease</keyword>
<feature type="transmembrane region" description="Helical" evidence="5">
    <location>
        <begin position="46"/>
        <end position="69"/>
    </location>
</feature>
<keyword evidence="2 5" id="KW-0812">Transmembrane</keyword>
<dbReference type="InterPro" id="IPR002810">
    <property type="entry name" value="NfeD-like_C"/>
</dbReference>
<dbReference type="Pfam" id="PF01957">
    <property type="entry name" value="NfeD"/>
    <property type="match status" value="1"/>
</dbReference>
<evidence type="ECO:0000313" key="8">
    <source>
        <dbReference type="Proteomes" id="UP000199228"/>
    </source>
</evidence>
<gene>
    <name evidence="7" type="ORF">SAMN02910417_00040</name>
</gene>
<keyword evidence="8" id="KW-1185">Reference proteome</keyword>
<comment type="subcellular location">
    <subcellularLocation>
        <location evidence="1">Membrane</location>
        <topology evidence="1">Multi-pass membrane protein</topology>
    </subcellularLocation>
</comment>
<feature type="domain" description="NfeD-like C-terminal" evidence="6">
    <location>
        <begin position="83"/>
        <end position="143"/>
    </location>
</feature>
<keyword evidence="3 5" id="KW-1133">Transmembrane helix</keyword>
<dbReference type="InterPro" id="IPR012340">
    <property type="entry name" value="NA-bd_OB-fold"/>
</dbReference>
<keyword evidence="7" id="KW-0378">Hydrolase</keyword>
<dbReference type="GO" id="GO:0006508">
    <property type="term" value="P:proteolysis"/>
    <property type="evidence" value="ECO:0007669"/>
    <property type="project" value="UniProtKB-KW"/>
</dbReference>
<dbReference type="PANTHER" id="PTHR33507">
    <property type="entry name" value="INNER MEMBRANE PROTEIN YBBJ"/>
    <property type="match status" value="1"/>
</dbReference>
<evidence type="ECO:0000256" key="3">
    <source>
        <dbReference type="ARBA" id="ARBA00022989"/>
    </source>
</evidence>